<proteinExistence type="predicted"/>
<protein>
    <submittedName>
        <fullName evidence="1">Uncharacterized protein</fullName>
    </submittedName>
</protein>
<evidence type="ECO:0000313" key="2">
    <source>
        <dbReference type="Proteomes" id="UP001148629"/>
    </source>
</evidence>
<accession>A0ACC1S711</accession>
<comment type="caution">
    <text evidence="1">The sequence shown here is derived from an EMBL/GenBank/DDBJ whole genome shotgun (WGS) entry which is preliminary data.</text>
</comment>
<sequence length="472" mass="53268">MEQKRRLSDPEAVTTTSSCRFCNALSTVWNRLLDLAAVAFIALFVIMCVREDARNYGAEVVGQVTGRYFSNHPEYRPVHQVDAELTVPSKNHERPLQDETQPDTDNTFDHIFPGLDGLHCPTPNASRYGSLQVGDSTDPGVDYFIALKVTDSLSRLPALLAAIMEAIRFLGPHHCVVSVVDGWSASGRPPPRELEALRDAVEAAGAMYFYEKRDVYSQLPNSMGEAGIRNQALRPLIKDITMVKGDATVVFLDDVVICGEDILELILQRRALEADMTCGMLFDIWRYRSARLADTWTNRDMEGAEFTETTPPGTPSSPGPRYWKDPEAQERFEKKRPFQVYSCWDGAAAFKASLITREGIRFRDSRPSNRGECEQPETRLFCKDMWLRKKGKIAVIPSVSLNKESLTRLDIKKMKGYTGDVVQGQDPRLDRVAWWPTPPEQVFCEDRTEGEAWNKGWENIAIGVDDYTVYPN</sequence>
<gene>
    <name evidence="1" type="ORF">NM208_g8009</name>
</gene>
<keyword evidence="2" id="KW-1185">Reference proteome</keyword>
<name>A0ACC1S711_9HYPO</name>
<organism evidence="1 2">
    <name type="scientific">Fusarium decemcellulare</name>
    <dbReference type="NCBI Taxonomy" id="57161"/>
    <lineage>
        <taxon>Eukaryota</taxon>
        <taxon>Fungi</taxon>
        <taxon>Dikarya</taxon>
        <taxon>Ascomycota</taxon>
        <taxon>Pezizomycotina</taxon>
        <taxon>Sordariomycetes</taxon>
        <taxon>Hypocreomycetidae</taxon>
        <taxon>Hypocreales</taxon>
        <taxon>Nectriaceae</taxon>
        <taxon>Fusarium</taxon>
        <taxon>Fusarium decemcellulare species complex</taxon>
    </lineage>
</organism>
<evidence type="ECO:0000313" key="1">
    <source>
        <dbReference type="EMBL" id="KAJ3533388.1"/>
    </source>
</evidence>
<dbReference type="Proteomes" id="UP001148629">
    <property type="component" value="Unassembled WGS sequence"/>
</dbReference>
<reference evidence="1" key="1">
    <citation type="submission" date="2022-08" db="EMBL/GenBank/DDBJ databases">
        <title>Genome Sequence of Fusarium decemcellulare.</title>
        <authorList>
            <person name="Buettner E."/>
        </authorList>
    </citation>
    <scope>NUCLEOTIDE SEQUENCE</scope>
    <source>
        <strain evidence="1">Babe19</strain>
    </source>
</reference>
<dbReference type="EMBL" id="JANRMS010000873">
    <property type="protein sequence ID" value="KAJ3533388.1"/>
    <property type="molecule type" value="Genomic_DNA"/>
</dbReference>